<feature type="domain" description="DNA binding HTH" evidence="2">
    <location>
        <begin position="61"/>
        <end position="101"/>
    </location>
</feature>
<dbReference type="SUPFAM" id="SSF46689">
    <property type="entry name" value="Homeodomain-like"/>
    <property type="match status" value="1"/>
</dbReference>
<feature type="compositionally biased region" description="Low complexity" evidence="1">
    <location>
        <begin position="39"/>
        <end position="59"/>
    </location>
</feature>
<organism evidence="3 4">
    <name type="scientific">Pseudaquabacterium terrae</name>
    <dbReference type="NCBI Taxonomy" id="2732868"/>
    <lineage>
        <taxon>Bacteria</taxon>
        <taxon>Pseudomonadati</taxon>
        <taxon>Pseudomonadota</taxon>
        <taxon>Betaproteobacteria</taxon>
        <taxon>Burkholderiales</taxon>
        <taxon>Sphaerotilaceae</taxon>
        <taxon>Pseudaquabacterium</taxon>
    </lineage>
</organism>
<accession>A0ABX2EJX4</accession>
<dbReference type="InterPro" id="IPR009057">
    <property type="entry name" value="Homeodomain-like_sf"/>
</dbReference>
<feature type="region of interest" description="Disordered" evidence="1">
    <location>
        <begin position="26"/>
        <end position="60"/>
    </location>
</feature>
<dbReference type="Gene3D" id="1.10.10.60">
    <property type="entry name" value="Homeodomain-like"/>
    <property type="match status" value="1"/>
</dbReference>
<proteinExistence type="predicted"/>
<keyword evidence="4" id="KW-1185">Reference proteome</keyword>
<dbReference type="Pfam" id="PF02954">
    <property type="entry name" value="HTH_8"/>
    <property type="match status" value="1"/>
</dbReference>
<evidence type="ECO:0000313" key="4">
    <source>
        <dbReference type="Proteomes" id="UP000737171"/>
    </source>
</evidence>
<evidence type="ECO:0000313" key="3">
    <source>
        <dbReference type="EMBL" id="NRF68872.1"/>
    </source>
</evidence>
<reference evidence="3 4" key="1">
    <citation type="submission" date="2020-05" db="EMBL/GenBank/DDBJ databases">
        <title>Aquincola sp. isolate from soil.</title>
        <authorList>
            <person name="Han J."/>
            <person name="Kim D.-U."/>
        </authorList>
    </citation>
    <scope>NUCLEOTIDE SEQUENCE [LARGE SCALE GENOMIC DNA]</scope>
    <source>
        <strain evidence="3 4">S2</strain>
    </source>
</reference>
<comment type="caution">
    <text evidence="3">The sequence shown here is derived from an EMBL/GenBank/DDBJ whole genome shotgun (WGS) entry which is preliminary data.</text>
</comment>
<dbReference type="InterPro" id="IPR002197">
    <property type="entry name" value="HTH_Fis"/>
</dbReference>
<gene>
    <name evidence="3" type="ORF">HLB44_17910</name>
</gene>
<evidence type="ECO:0000259" key="2">
    <source>
        <dbReference type="Pfam" id="PF02954"/>
    </source>
</evidence>
<dbReference type="Proteomes" id="UP000737171">
    <property type="component" value="Unassembled WGS sequence"/>
</dbReference>
<name>A0ABX2EJX4_9BURK</name>
<dbReference type="PRINTS" id="PR01590">
    <property type="entry name" value="HTHFIS"/>
</dbReference>
<dbReference type="EMBL" id="JABRWJ010000005">
    <property type="protein sequence ID" value="NRF68872.1"/>
    <property type="molecule type" value="Genomic_DNA"/>
</dbReference>
<sequence>MTHKREPHPQLLPNGLTVWLQAEFRPLGDNDDDDTGVVTPAASAAAPAAEATAPASEPPGTLAQLSRQLVDQTLAACDGNVSRAARRLGVSRGLLYRRLRAG</sequence>
<protein>
    <recommendedName>
        <fullName evidence="2">DNA binding HTH domain-containing protein</fullName>
    </recommendedName>
</protein>
<evidence type="ECO:0000256" key="1">
    <source>
        <dbReference type="SAM" id="MobiDB-lite"/>
    </source>
</evidence>